<dbReference type="Pfam" id="PF03734">
    <property type="entry name" value="YkuD"/>
    <property type="match status" value="1"/>
</dbReference>
<evidence type="ECO:0000313" key="4">
    <source>
        <dbReference type="EMBL" id="MPM31067.1"/>
    </source>
</evidence>
<evidence type="ECO:0000259" key="3">
    <source>
        <dbReference type="Pfam" id="PF03734"/>
    </source>
</evidence>
<reference evidence="4" key="1">
    <citation type="submission" date="2019-08" db="EMBL/GenBank/DDBJ databases">
        <authorList>
            <person name="Kucharzyk K."/>
            <person name="Murdoch R.W."/>
            <person name="Higgins S."/>
            <person name="Loffler F."/>
        </authorList>
    </citation>
    <scope>NUCLEOTIDE SEQUENCE</scope>
</reference>
<evidence type="ECO:0000256" key="1">
    <source>
        <dbReference type="SAM" id="MobiDB-lite"/>
    </source>
</evidence>
<dbReference type="PANTHER" id="PTHR38589:SF1">
    <property type="entry name" value="BLR0621 PROTEIN"/>
    <property type="match status" value="1"/>
</dbReference>
<organism evidence="4">
    <name type="scientific">bioreactor metagenome</name>
    <dbReference type="NCBI Taxonomy" id="1076179"/>
    <lineage>
        <taxon>unclassified sequences</taxon>
        <taxon>metagenomes</taxon>
        <taxon>ecological metagenomes</taxon>
    </lineage>
</organism>
<proteinExistence type="predicted"/>
<keyword evidence="2" id="KW-0812">Transmembrane</keyword>
<sequence>MRNKKKIKAIIIFLISIIILISSSIYIVKANNDRKLKVQIEEIIKEFDDIEIINMNSNEENVYNHLKENFNGNIANKNLNGANDIITQLSNLKSSVEKRIKDEEDKKLEEEKIKEDLGKKAVEKEKNEENDSTVLENNNNEITNSNNSTQTQNNNNPKIANTSVAKSSNQIISVVSTGGSTAELVLWQKDSNGNWYEYDSMFARLGENGMKNASEVYEMDLCTPTGVYSLTEAFGVAQNPGSKIPYRVLDGSEYWVDDESSSYYNTMQFGSANGRWNSAEHLIEHSDSYKYSLVIDYNRWPVIPGKSSAIFLHVDVGIPTWGCVAVELNKMKEILQWINPSENPQIMIALNYSTLYSY</sequence>
<feature type="transmembrane region" description="Helical" evidence="2">
    <location>
        <begin position="7"/>
        <end position="28"/>
    </location>
</feature>
<gene>
    <name evidence="4" type="ORF">SDC9_77620</name>
</gene>
<feature type="compositionally biased region" description="Basic and acidic residues" evidence="1">
    <location>
        <begin position="120"/>
        <end position="129"/>
    </location>
</feature>
<protein>
    <recommendedName>
        <fullName evidence="3">L,D-TPase catalytic domain-containing protein</fullName>
    </recommendedName>
</protein>
<keyword evidence="2" id="KW-1133">Transmembrane helix</keyword>
<feature type="compositionally biased region" description="Low complexity" evidence="1">
    <location>
        <begin position="136"/>
        <end position="156"/>
    </location>
</feature>
<name>A0A644YRY9_9ZZZZ</name>
<dbReference type="PANTHER" id="PTHR38589">
    <property type="entry name" value="BLR0621 PROTEIN"/>
    <property type="match status" value="1"/>
</dbReference>
<feature type="domain" description="L,D-TPase catalytic" evidence="3">
    <location>
        <begin position="218"/>
        <end position="340"/>
    </location>
</feature>
<feature type="region of interest" description="Disordered" evidence="1">
    <location>
        <begin position="120"/>
        <end position="161"/>
    </location>
</feature>
<evidence type="ECO:0000256" key="2">
    <source>
        <dbReference type="SAM" id="Phobius"/>
    </source>
</evidence>
<keyword evidence="2" id="KW-0472">Membrane</keyword>
<dbReference type="AlphaFoldDB" id="A0A644YRY9"/>
<dbReference type="EMBL" id="VSSQ01005968">
    <property type="protein sequence ID" value="MPM31067.1"/>
    <property type="molecule type" value="Genomic_DNA"/>
</dbReference>
<accession>A0A644YRY9</accession>
<dbReference type="GO" id="GO:0016740">
    <property type="term" value="F:transferase activity"/>
    <property type="evidence" value="ECO:0007669"/>
    <property type="project" value="InterPro"/>
</dbReference>
<dbReference type="InterPro" id="IPR005490">
    <property type="entry name" value="LD_TPept_cat_dom"/>
</dbReference>
<comment type="caution">
    <text evidence="4">The sequence shown here is derived from an EMBL/GenBank/DDBJ whole genome shotgun (WGS) entry which is preliminary data.</text>
</comment>